<dbReference type="RefSeq" id="WP_344703342.1">
    <property type="nucleotide sequence ID" value="NZ_BAAAZT010000058.1"/>
</dbReference>
<feature type="region of interest" description="Disordered" evidence="1">
    <location>
        <begin position="200"/>
        <end position="219"/>
    </location>
</feature>
<keyword evidence="2" id="KW-0732">Signal</keyword>
<gene>
    <name evidence="3" type="ORF">GCM10022228_12040</name>
</gene>
<organism evidence="3 4">
    <name type="scientific">Halomonas cibimaris</name>
    <dbReference type="NCBI Taxonomy" id="657012"/>
    <lineage>
        <taxon>Bacteria</taxon>
        <taxon>Pseudomonadati</taxon>
        <taxon>Pseudomonadota</taxon>
        <taxon>Gammaproteobacteria</taxon>
        <taxon>Oceanospirillales</taxon>
        <taxon>Halomonadaceae</taxon>
        <taxon>Halomonas</taxon>
    </lineage>
</organism>
<comment type="caution">
    <text evidence="3">The sequence shown here is derived from an EMBL/GenBank/DDBJ whole genome shotgun (WGS) entry which is preliminary data.</text>
</comment>
<dbReference type="EMBL" id="BAAAZT010000058">
    <property type="protein sequence ID" value="GAA3903357.1"/>
    <property type="molecule type" value="Genomic_DNA"/>
</dbReference>
<proteinExistence type="predicted"/>
<name>A0ABP7LLF1_9GAMM</name>
<sequence>MKQGTYTIQGALLGAALLVMPVGVAPAFSDDTLDARLDRARSASYALPAGDAILRAQNAFTRWLKAPDRLEAARRLTRTGFDVFGLEAVAVSRPQSVVLIEKPQARDGRGLFATRIEGGMPLLIQAPHQYFDRRTGTLARRLFMESTAVAAAWNTVHRYHGDDTDLVHIADSYLHALSRAFADVYPDGRILQLHGFSRDKRDTPAGRSAQAILSDGSRSPPEALARLAGCLADRLDIQARLYPRDVRELGATTNTLAADVRRRGFNGFVHLELDASLRKRLIRDAAARAALLQCVAKFDS</sequence>
<feature type="signal peptide" evidence="2">
    <location>
        <begin position="1"/>
        <end position="27"/>
    </location>
</feature>
<protein>
    <submittedName>
        <fullName evidence="3">Uncharacterized protein</fullName>
    </submittedName>
</protein>
<evidence type="ECO:0000313" key="4">
    <source>
        <dbReference type="Proteomes" id="UP001500133"/>
    </source>
</evidence>
<accession>A0ABP7LLF1</accession>
<evidence type="ECO:0000256" key="2">
    <source>
        <dbReference type="SAM" id="SignalP"/>
    </source>
</evidence>
<evidence type="ECO:0000256" key="1">
    <source>
        <dbReference type="SAM" id="MobiDB-lite"/>
    </source>
</evidence>
<keyword evidence="4" id="KW-1185">Reference proteome</keyword>
<dbReference type="Proteomes" id="UP001500133">
    <property type="component" value="Unassembled WGS sequence"/>
</dbReference>
<feature type="chain" id="PRO_5045436463" evidence="2">
    <location>
        <begin position="28"/>
        <end position="300"/>
    </location>
</feature>
<reference evidence="4" key="1">
    <citation type="journal article" date="2019" name="Int. J. Syst. Evol. Microbiol.">
        <title>The Global Catalogue of Microorganisms (GCM) 10K type strain sequencing project: providing services to taxonomists for standard genome sequencing and annotation.</title>
        <authorList>
            <consortium name="The Broad Institute Genomics Platform"/>
            <consortium name="The Broad Institute Genome Sequencing Center for Infectious Disease"/>
            <person name="Wu L."/>
            <person name="Ma J."/>
        </authorList>
    </citation>
    <scope>NUCLEOTIDE SEQUENCE [LARGE SCALE GENOMIC DNA]</scope>
    <source>
        <strain evidence="4">JCM 16914</strain>
    </source>
</reference>
<evidence type="ECO:0000313" key="3">
    <source>
        <dbReference type="EMBL" id="GAA3903357.1"/>
    </source>
</evidence>